<dbReference type="PANTHER" id="PTHR11571:SF150">
    <property type="entry name" value="GLUTATHIONE S-TRANSFERASE"/>
    <property type="match status" value="1"/>
</dbReference>
<evidence type="ECO:0008006" key="5">
    <source>
        <dbReference type="Google" id="ProtNLM"/>
    </source>
</evidence>
<dbReference type="InterPro" id="IPR036249">
    <property type="entry name" value="Thioredoxin-like_sf"/>
</dbReference>
<dbReference type="PANTHER" id="PTHR11571">
    <property type="entry name" value="GLUTATHIONE S-TRANSFERASE"/>
    <property type="match status" value="1"/>
</dbReference>
<protein>
    <recommendedName>
        <fullName evidence="5">Glutathione S-transferase</fullName>
    </recommendedName>
</protein>
<dbReference type="PROSITE" id="PS50405">
    <property type="entry name" value="GST_CTER"/>
    <property type="match status" value="1"/>
</dbReference>
<dbReference type="SUPFAM" id="SSF52833">
    <property type="entry name" value="Thioredoxin-like"/>
    <property type="match status" value="1"/>
</dbReference>
<evidence type="ECO:0000259" key="1">
    <source>
        <dbReference type="PROSITE" id="PS50404"/>
    </source>
</evidence>
<dbReference type="InterPro" id="IPR036282">
    <property type="entry name" value="Glutathione-S-Trfase_C_sf"/>
</dbReference>
<feature type="domain" description="GST N-terminal" evidence="1">
    <location>
        <begin position="3"/>
        <end position="83"/>
    </location>
</feature>
<dbReference type="InterPro" id="IPR010987">
    <property type="entry name" value="Glutathione-S-Trfase_C-like"/>
</dbReference>
<dbReference type="SFLD" id="SFLDS00019">
    <property type="entry name" value="Glutathione_Transferase_(cytos"/>
    <property type="match status" value="1"/>
</dbReference>
<evidence type="ECO:0000313" key="3">
    <source>
        <dbReference type="EMBL" id="KAG2188591.1"/>
    </source>
</evidence>
<dbReference type="GO" id="GO:0004364">
    <property type="term" value="F:glutathione transferase activity"/>
    <property type="evidence" value="ECO:0007669"/>
    <property type="project" value="TreeGrafter"/>
</dbReference>
<dbReference type="AlphaFoldDB" id="A0A8H7QA39"/>
<proteinExistence type="predicted"/>
<name>A0A8H7QA39_9FUNG</name>
<dbReference type="GO" id="GO:0006749">
    <property type="term" value="P:glutathione metabolic process"/>
    <property type="evidence" value="ECO:0007669"/>
    <property type="project" value="TreeGrafter"/>
</dbReference>
<dbReference type="InterPro" id="IPR050213">
    <property type="entry name" value="GST_superfamily"/>
</dbReference>
<dbReference type="EMBL" id="JAEPRA010000002">
    <property type="protein sequence ID" value="KAG2188591.1"/>
    <property type="molecule type" value="Genomic_DNA"/>
</dbReference>
<dbReference type="InterPro" id="IPR004046">
    <property type="entry name" value="GST_C"/>
</dbReference>
<dbReference type="InterPro" id="IPR004045">
    <property type="entry name" value="Glutathione_S-Trfase_N"/>
</dbReference>
<evidence type="ECO:0000313" key="4">
    <source>
        <dbReference type="Proteomes" id="UP000612746"/>
    </source>
</evidence>
<feature type="domain" description="GST C-terminal" evidence="2">
    <location>
        <begin position="85"/>
        <end position="211"/>
    </location>
</feature>
<dbReference type="SUPFAM" id="SSF47616">
    <property type="entry name" value="GST C-terminal domain-like"/>
    <property type="match status" value="1"/>
</dbReference>
<dbReference type="InterPro" id="IPR040079">
    <property type="entry name" value="Glutathione_S-Trfase"/>
</dbReference>
<sequence>MPAKYEFYYFNGHGLGIIPRLLLSLGGFDWKDKFVENWKEEKGKTPFTHVPVLTEYSEDGSKFVLAEAYAIYRYLARKMNIVGETEQEVALVEQYCCSWEELHDKYWPLVSDWKKILTPEQFDNCLKKLLETELKPIMTKHEEALAKNGTGFYVGDKMTLADIHATISLPLLNIDGKLISKETHPNLFALHEKLSANDIFQSEAKRFPSNT</sequence>
<keyword evidence="4" id="KW-1185">Reference proteome</keyword>
<reference evidence="3" key="1">
    <citation type="submission" date="2020-12" db="EMBL/GenBank/DDBJ databases">
        <title>Metabolic potential, ecology and presence of endohyphal bacteria is reflected in genomic diversity of Mucoromycotina.</title>
        <authorList>
            <person name="Muszewska A."/>
            <person name="Okrasinska A."/>
            <person name="Steczkiewicz K."/>
            <person name="Drgas O."/>
            <person name="Orlowska M."/>
            <person name="Perlinska-Lenart U."/>
            <person name="Aleksandrzak-Piekarczyk T."/>
            <person name="Szatraj K."/>
            <person name="Zielenkiewicz U."/>
            <person name="Pilsyk S."/>
            <person name="Malc E."/>
            <person name="Mieczkowski P."/>
            <person name="Kruszewska J.S."/>
            <person name="Biernat P."/>
            <person name="Pawlowska J."/>
        </authorList>
    </citation>
    <scope>NUCLEOTIDE SEQUENCE</scope>
    <source>
        <strain evidence="3">WA0000051536</strain>
    </source>
</reference>
<dbReference type="Proteomes" id="UP000612746">
    <property type="component" value="Unassembled WGS sequence"/>
</dbReference>
<dbReference type="PROSITE" id="PS50404">
    <property type="entry name" value="GST_NTER"/>
    <property type="match status" value="1"/>
</dbReference>
<organism evidence="3 4">
    <name type="scientific">Umbelopsis vinacea</name>
    <dbReference type="NCBI Taxonomy" id="44442"/>
    <lineage>
        <taxon>Eukaryota</taxon>
        <taxon>Fungi</taxon>
        <taxon>Fungi incertae sedis</taxon>
        <taxon>Mucoromycota</taxon>
        <taxon>Mucoromycotina</taxon>
        <taxon>Umbelopsidomycetes</taxon>
        <taxon>Umbelopsidales</taxon>
        <taxon>Umbelopsidaceae</taxon>
        <taxon>Umbelopsis</taxon>
    </lineage>
</organism>
<comment type="caution">
    <text evidence="3">The sequence shown here is derived from an EMBL/GenBank/DDBJ whole genome shotgun (WGS) entry which is preliminary data.</text>
</comment>
<gene>
    <name evidence="3" type="ORF">INT44_001346</name>
</gene>
<accession>A0A8H7QA39</accession>
<dbReference type="Pfam" id="PF14497">
    <property type="entry name" value="GST_C_3"/>
    <property type="match status" value="1"/>
</dbReference>
<evidence type="ECO:0000259" key="2">
    <source>
        <dbReference type="PROSITE" id="PS50405"/>
    </source>
</evidence>
<dbReference type="Gene3D" id="1.20.1050.10">
    <property type="match status" value="1"/>
</dbReference>
<dbReference type="Gene3D" id="3.40.30.10">
    <property type="entry name" value="Glutaredoxin"/>
    <property type="match status" value="1"/>
</dbReference>
<dbReference type="CDD" id="cd03192">
    <property type="entry name" value="GST_C_Sigma_like"/>
    <property type="match status" value="1"/>
</dbReference>
<dbReference type="OrthoDB" id="414243at2759"/>